<dbReference type="PANTHER" id="PTHR43777:SF1">
    <property type="entry name" value="MOLYBDENUM COFACTOR CYTIDYLYLTRANSFERASE"/>
    <property type="match status" value="1"/>
</dbReference>
<dbReference type="KEGG" id="snn:EWH46_06475"/>
<dbReference type="EMBL" id="JBEPLS010000004">
    <property type="protein sequence ID" value="MET3603708.1"/>
    <property type="molecule type" value="Genomic_DNA"/>
</dbReference>
<proteinExistence type="predicted"/>
<evidence type="ECO:0000256" key="1">
    <source>
        <dbReference type="ARBA" id="ARBA00022842"/>
    </source>
</evidence>
<dbReference type="EC" id="2.7.7.76" evidence="3"/>
<dbReference type="GO" id="GO:0061602">
    <property type="term" value="F:molybdenum cofactor cytidylyltransferase activity"/>
    <property type="evidence" value="ECO:0007669"/>
    <property type="project" value="UniProtKB-EC"/>
</dbReference>
<evidence type="ECO:0000313" key="4">
    <source>
        <dbReference type="EMBL" id="QEN00457.1"/>
    </source>
</evidence>
<evidence type="ECO:0000259" key="2">
    <source>
        <dbReference type="Pfam" id="PF12804"/>
    </source>
</evidence>
<dbReference type="InterPro" id="IPR025877">
    <property type="entry name" value="MobA-like_NTP_Trfase"/>
</dbReference>
<evidence type="ECO:0000313" key="3">
    <source>
        <dbReference type="EMBL" id="MET3603708.1"/>
    </source>
</evidence>
<dbReference type="InterPro" id="IPR029044">
    <property type="entry name" value="Nucleotide-diphossugar_trans"/>
</dbReference>
<name>A0A5C1PYH6_9BURK</name>
<keyword evidence="4" id="KW-0808">Transferase</keyword>
<dbReference type="EMBL" id="CP035708">
    <property type="protein sequence ID" value="QEN00457.1"/>
    <property type="molecule type" value="Genomic_DNA"/>
</dbReference>
<evidence type="ECO:0000313" key="6">
    <source>
        <dbReference type="Proteomes" id="UP001549111"/>
    </source>
</evidence>
<keyword evidence="6" id="KW-1185">Reference proteome</keyword>
<dbReference type="CDD" id="cd04182">
    <property type="entry name" value="GT_2_like_f"/>
    <property type="match status" value="1"/>
</dbReference>
<dbReference type="OrthoDB" id="5298793at2"/>
<dbReference type="RefSeq" id="WP_149503189.1">
    <property type="nucleotide sequence ID" value="NZ_CP035708.1"/>
</dbReference>
<dbReference type="Proteomes" id="UP000323522">
    <property type="component" value="Chromosome"/>
</dbReference>
<keyword evidence="3" id="KW-0548">Nucleotidyltransferase</keyword>
<dbReference type="Pfam" id="PF12804">
    <property type="entry name" value="NTP_transf_3"/>
    <property type="match status" value="1"/>
</dbReference>
<gene>
    <name evidence="3" type="ORF">ABIC99_001499</name>
    <name evidence="4" type="ORF">EWH46_06475</name>
</gene>
<dbReference type="AlphaFoldDB" id="A0A5C1PYH6"/>
<dbReference type="PANTHER" id="PTHR43777">
    <property type="entry name" value="MOLYBDENUM COFACTOR CYTIDYLYLTRANSFERASE"/>
    <property type="match status" value="1"/>
</dbReference>
<dbReference type="Proteomes" id="UP001549111">
    <property type="component" value="Unassembled WGS sequence"/>
</dbReference>
<accession>A0A5C1PYH6</accession>
<protein>
    <submittedName>
        <fullName evidence="3">Molybdenum cofactor cytidylyltransferase</fullName>
        <ecNumber evidence="3">2.7.7.76</ecNumber>
    </submittedName>
    <submittedName>
        <fullName evidence="4">Nucleotidyltransferase family protein</fullName>
    </submittedName>
</protein>
<dbReference type="Gene3D" id="3.90.550.10">
    <property type="entry name" value="Spore Coat Polysaccharide Biosynthesis Protein SpsA, Chain A"/>
    <property type="match status" value="1"/>
</dbReference>
<reference evidence="3 6" key="2">
    <citation type="submission" date="2024-06" db="EMBL/GenBank/DDBJ databases">
        <title>Genomic Encyclopedia of Type Strains, Phase IV (KMG-IV): sequencing the most valuable type-strain genomes for metagenomic binning, comparative biology and taxonomic classification.</title>
        <authorList>
            <person name="Goeker M."/>
        </authorList>
    </citation>
    <scope>NUCLEOTIDE SEQUENCE [LARGE SCALE GENOMIC DNA]</scope>
    <source>
        <strain evidence="3 6">D-501</strain>
    </source>
</reference>
<organism evidence="4 5">
    <name type="scientific">Sphaerotilus sulfidivorans</name>
    <dbReference type="NCBI Taxonomy" id="639200"/>
    <lineage>
        <taxon>Bacteria</taxon>
        <taxon>Pseudomonadati</taxon>
        <taxon>Pseudomonadota</taxon>
        <taxon>Betaproteobacteria</taxon>
        <taxon>Burkholderiales</taxon>
        <taxon>Sphaerotilaceae</taxon>
        <taxon>Sphaerotilus</taxon>
    </lineage>
</organism>
<reference evidence="4 5" key="1">
    <citation type="submission" date="2019-02" db="EMBL/GenBank/DDBJ databases">
        <title>Complete Genome Sequence and Methylome Analysis of Sphaerotilus natans subsp. sulfidivorans D-507.</title>
        <authorList>
            <person name="Fomenkov A."/>
            <person name="Gridneva E."/>
            <person name="Smolyakov D."/>
            <person name="Dubinina G."/>
            <person name="Vincze T."/>
            <person name="Grabovich M."/>
            <person name="Roberts R.J."/>
        </authorList>
    </citation>
    <scope>NUCLEOTIDE SEQUENCE [LARGE SCALE GENOMIC DNA]</scope>
    <source>
        <strain evidence="4 5">D-507</strain>
    </source>
</reference>
<sequence>MSPARTLPTVVVLAAGAGRRFAGTTPKLASPLGRASVLAHTLEAVLGSGLPLVVVTVAPLVGLVREVVASRDIVLLPPVGSASREPLGAGYSIAAGVTARAQACGWLVLPGDMPRVRPQTLQLMARAVGQGAAPIACAQHLGRAGHPIGLAAEMYNELSRLSGDQGLRRLLARYPSFPVETGDPGVLIDIDTREDLERLIAAEPAFSVRQPVPLGQVDQA</sequence>
<dbReference type="SUPFAM" id="SSF53448">
    <property type="entry name" value="Nucleotide-diphospho-sugar transferases"/>
    <property type="match status" value="1"/>
</dbReference>
<feature type="domain" description="MobA-like NTP transferase" evidence="2">
    <location>
        <begin position="10"/>
        <end position="174"/>
    </location>
</feature>
<evidence type="ECO:0000313" key="5">
    <source>
        <dbReference type="Proteomes" id="UP000323522"/>
    </source>
</evidence>
<keyword evidence="1" id="KW-0460">Magnesium</keyword>